<organism evidence="2 3">
    <name type="scientific">Clunio marinus</name>
    <dbReference type="NCBI Taxonomy" id="568069"/>
    <lineage>
        <taxon>Eukaryota</taxon>
        <taxon>Metazoa</taxon>
        <taxon>Ecdysozoa</taxon>
        <taxon>Arthropoda</taxon>
        <taxon>Hexapoda</taxon>
        <taxon>Insecta</taxon>
        <taxon>Pterygota</taxon>
        <taxon>Neoptera</taxon>
        <taxon>Endopterygota</taxon>
        <taxon>Diptera</taxon>
        <taxon>Nematocera</taxon>
        <taxon>Chironomoidea</taxon>
        <taxon>Chironomidae</taxon>
        <taxon>Clunio</taxon>
    </lineage>
</organism>
<dbReference type="AlphaFoldDB" id="A0A1J1I0Y9"/>
<feature type="domain" description="DUF4802" evidence="1">
    <location>
        <begin position="341"/>
        <end position="404"/>
    </location>
</feature>
<evidence type="ECO:0000313" key="2">
    <source>
        <dbReference type="EMBL" id="CRK94000.1"/>
    </source>
</evidence>
<gene>
    <name evidence="2" type="ORF">CLUMA_CG007526</name>
</gene>
<reference evidence="2 3" key="1">
    <citation type="submission" date="2015-04" db="EMBL/GenBank/DDBJ databases">
        <authorList>
            <person name="Syromyatnikov M.Y."/>
            <person name="Popov V.N."/>
        </authorList>
    </citation>
    <scope>NUCLEOTIDE SEQUENCE [LARGE SCALE GENOMIC DNA]</scope>
</reference>
<protein>
    <submittedName>
        <fullName evidence="2">CLUMA_CG007526, isoform B</fullName>
    </submittedName>
</protein>
<dbReference type="EMBL" id="CVRI01000038">
    <property type="protein sequence ID" value="CRK94000.1"/>
    <property type="molecule type" value="Genomic_DNA"/>
</dbReference>
<dbReference type="Pfam" id="PF16060">
    <property type="entry name" value="DUF4802"/>
    <property type="match status" value="1"/>
</dbReference>
<keyword evidence="3" id="KW-1185">Reference proteome</keyword>
<evidence type="ECO:0000313" key="3">
    <source>
        <dbReference type="Proteomes" id="UP000183832"/>
    </source>
</evidence>
<proteinExistence type="predicted"/>
<dbReference type="OrthoDB" id="7654878at2759"/>
<sequence>MDNLKLLMPKHARRTRTTAKFFSFRLKKDLNIKRQNYLKLDQKSGDLKTKTLVNRKARPFFRIMAPFKLFRMNQGSTSRSTSQETEPDQPVNLVITTPSLNKLTTVMTPSSAHYLNVDESDQNSENSSLMSLNNDQRALLSSGSTVDQIGYSSPQLSDIPISPPPSYEAVMKENHLLALDKENNSIQTTIHTNLLVESFYNTSHASNNNLLNEMNEFKTNSAQSIVSPARENLLIDGSECTDQCNHGSCNCINNEVGGNNNENYGEYDERCLENDLAERCSLENNENCSENYNNCSEDYTTECQNQYQDSDYSNQYCNEDDGGGQQQMNYTEVKGPEILYKSSKELYKAVAKQCGIQCKMTDTCRCVDCQSRYFDCEFDQNENEKTDGGLGAGTPMFVNEVLHGTACVIL</sequence>
<accession>A0A1J1I0Y9</accession>
<dbReference type="Proteomes" id="UP000183832">
    <property type="component" value="Unassembled WGS sequence"/>
</dbReference>
<dbReference type="InterPro" id="IPR032061">
    <property type="entry name" value="DUF4802"/>
</dbReference>
<name>A0A1J1I0Y9_9DIPT</name>
<evidence type="ECO:0000259" key="1">
    <source>
        <dbReference type="Pfam" id="PF16060"/>
    </source>
</evidence>